<comment type="subcellular location">
    <subcellularLocation>
        <location evidence="1">Cell membrane</location>
        <topology evidence="1">Multi-pass membrane protein</topology>
    </subcellularLocation>
    <subcellularLocation>
        <location evidence="7">Membrane</location>
        <topology evidence="7">Multi-pass membrane protein</topology>
    </subcellularLocation>
</comment>
<keyword evidence="6 7" id="KW-0472">Membrane</keyword>
<evidence type="ECO:0000256" key="1">
    <source>
        <dbReference type="ARBA" id="ARBA00004651"/>
    </source>
</evidence>
<evidence type="ECO:0000256" key="8">
    <source>
        <dbReference type="SAM" id="MobiDB-lite"/>
    </source>
</evidence>
<feature type="transmembrane region" description="Helical" evidence="7">
    <location>
        <begin position="211"/>
        <end position="231"/>
    </location>
</feature>
<feature type="transmembrane region" description="Helical" evidence="7">
    <location>
        <begin position="243"/>
        <end position="262"/>
    </location>
</feature>
<dbReference type="PANTHER" id="PTHR16024:SF19">
    <property type="entry name" value="XK-RELATED PROTEIN"/>
    <property type="match status" value="1"/>
</dbReference>
<keyword evidence="4 7" id="KW-0812">Transmembrane</keyword>
<name>A0A3P9HGC5_ORYLA</name>
<reference key="1">
    <citation type="journal article" date="2007" name="Nature">
        <title>The medaka draft genome and insights into vertebrate genome evolution.</title>
        <authorList>
            <person name="Kasahara M."/>
            <person name="Naruse K."/>
            <person name="Sasaki S."/>
            <person name="Nakatani Y."/>
            <person name="Qu W."/>
            <person name="Ahsan B."/>
            <person name="Yamada T."/>
            <person name="Nagayasu Y."/>
            <person name="Doi K."/>
            <person name="Kasai Y."/>
            <person name="Jindo T."/>
            <person name="Kobayashi D."/>
            <person name="Shimada A."/>
            <person name="Toyoda A."/>
            <person name="Kuroki Y."/>
            <person name="Fujiyama A."/>
            <person name="Sasaki T."/>
            <person name="Shimizu A."/>
            <person name="Asakawa S."/>
            <person name="Shimizu N."/>
            <person name="Hashimoto S."/>
            <person name="Yang J."/>
            <person name="Lee Y."/>
            <person name="Matsushima K."/>
            <person name="Sugano S."/>
            <person name="Sakaizumi M."/>
            <person name="Narita T."/>
            <person name="Ohishi K."/>
            <person name="Haga S."/>
            <person name="Ohta F."/>
            <person name="Nomoto H."/>
            <person name="Nogata K."/>
            <person name="Morishita T."/>
            <person name="Endo T."/>
            <person name="Shin-I T."/>
            <person name="Takeda H."/>
            <person name="Morishita S."/>
            <person name="Kohara Y."/>
        </authorList>
    </citation>
    <scope>NUCLEOTIDE SEQUENCE [LARGE SCALE GENOMIC DNA]</scope>
    <source>
        <strain>Hd-rR</strain>
    </source>
</reference>
<evidence type="ECO:0000313" key="10">
    <source>
        <dbReference type="Proteomes" id="UP000265200"/>
    </source>
</evidence>
<dbReference type="InterPro" id="IPR050895">
    <property type="entry name" value="XK-related_scramblase"/>
</dbReference>
<organism evidence="9 10">
    <name type="scientific">Oryzias latipes</name>
    <name type="common">Japanese rice fish</name>
    <name type="synonym">Japanese killifish</name>
    <dbReference type="NCBI Taxonomy" id="8090"/>
    <lineage>
        <taxon>Eukaryota</taxon>
        <taxon>Metazoa</taxon>
        <taxon>Chordata</taxon>
        <taxon>Craniata</taxon>
        <taxon>Vertebrata</taxon>
        <taxon>Euteleostomi</taxon>
        <taxon>Actinopterygii</taxon>
        <taxon>Neopterygii</taxon>
        <taxon>Teleostei</taxon>
        <taxon>Neoteleostei</taxon>
        <taxon>Acanthomorphata</taxon>
        <taxon>Ovalentaria</taxon>
        <taxon>Atherinomorphae</taxon>
        <taxon>Beloniformes</taxon>
        <taxon>Adrianichthyidae</taxon>
        <taxon>Oryziinae</taxon>
        <taxon>Oryzias</taxon>
    </lineage>
</organism>
<feature type="transmembrane region" description="Helical" evidence="7">
    <location>
        <begin position="60"/>
        <end position="82"/>
    </location>
</feature>
<keyword evidence="5 7" id="KW-1133">Transmembrane helix</keyword>
<reference evidence="9 10" key="2">
    <citation type="submission" date="2017-04" db="EMBL/GenBank/DDBJ databases">
        <title>CpG methylation of centromeres and impact of large insertions on vertebrate speciation.</title>
        <authorList>
            <person name="Ichikawa K."/>
            <person name="Yoshimura J."/>
            <person name="Morishita S."/>
        </authorList>
    </citation>
    <scope>NUCLEOTIDE SEQUENCE</scope>
    <source>
        <strain evidence="9 10">HSOK</strain>
    </source>
</reference>
<dbReference type="Ensembl" id="ENSORLT00015004022.1">
    <property type="protein sequence ID" value="ENSORLP00015006558.1"/>
    <property type="gene ID" value="ENSORLG00015007407.1"/>
</dbReference>
<dbReference type="Proteomes" id="UP000265200">
    <property type="component" value="Chromosome 11"/>
</dbReference>
<feature type="transmembrane region" description="Helical" evidence="7">
    <location>
        <begin position="268"/>
        <end position="295"/>
    </location>
</feature>
<dbReference type="GO" id="GO:0005886">
    <property type="term" value="C:plasma membrane"/>
    <property type="evidence" value="ECO:0007669"/>
    <property type="project" value="UniProtKB-SubCell"/>
</dbReference>
<dbReference type="Pfam" id="PF09815">
    <property type="entry name" value="XK-related"/>
    <property type="match status" value="1"/>
</dbReference>
<evidence type="ECO:0000256" key="4">
    <source>
        <dbReference type="ARBA" id="ARBA00022692"/>
    </source>
</evidence>
<evidence type="ECO:0000256" key="2">
    <source>
        <dbReference type="ARBA" id="ARBA00008789"/>
    </source>
</evidence>
<keyword evidence="3" id="KW-1003">Cell membrane</keyword>
<feature type="transmembrane region" description="Helical" evidence="7">
    <location>
        <begin position="336"/>
        <end position="355"/>
    </location>
</feature>
<protein>
    <recommendedName>
        <fullName evidence="7">XK-related protein</fullName>
    </recommendedName>
</protein>
<evidence type="ECO:0000256" key="7">
    <source>
        <dbReference type="RuleBase" id="RU910716"/>
    </source>
</evidence>
<comment type="similarity">
    <text evidence="2 7">Belongs to the XK family.</text>
</comment>
<evidence type="ECO:0000313" key="9">
    <source>
        <dbReference type="Ensembl" id="ENSORLP00015006558.1"/>
    </source>
</evidence>
<proteinExistence type="inferred from homology"/>
<evidence type="ECO:0000256" key="6">
    <source>
        <dbReference type="ARBA" id="ARBA00023136"/>
    </source>
</evidence>
<sequence>MADFHIWKLESVGGAFEDSKLQTLSFLSSFSNSFKKNVRTPVPTHSGDTMAVFTFSPLDFVFSCLGLPLFLADVVLDVIAVVDFYKEEAWVRLSVLLLLLVGSSVLIQVYSWKWYIGDGLHLQTRVESGLKKGLKTLHVLQLGIYVRHLGVLEKSVSGFCGKGSDRQNSKDVAVELSHDLCMLHLIETFSESAPQIVLWLTIILQDGKLDVISVLKVLCSIAAVAFCVTTYHRSLRSFLKDTNQLSIISSIIHFLWNLLLLLSRLTALALFASVLPCFIFTHVFCSWMIFVLFAWRAQTNFMDDPWGERLYRATVALIWYFDWFNVFKKRTKKSALLYHSFILLDTCMLCGLWFWRMNTHPPQFVIPRPYAEVMACSVVAVYILGLVVKVLYYRFFHPTLNQDNLRGEDQNEVSGQNNDTRRERDETEGPMMMRMMASSPAPPRQTQNGNKRMRMLAEHFYS</sequence>
<accession>A0A3P9HGC5</accession>
<feature type="region of interest" description="Disordered" evidence="8">
    <location>
        <begin position="406"/>
        <end position="429"/>
    </location>
</feature>
<evidence type="ECO:0000256" key="3">
    <source>
        <dbReference type="ARBA" id="ARBA00022475"/>
    </source>
</evidence>
<dbReference type="InterPro" id="IPR018629">
    <property type="entry name" value="XK-rel"/>
</dbReference>
<reference evidence="9" key="4">
    <citation type="submission" date="2025-09" db="UniProtKB">
        <authorList>
            <consortium name="Ensembl"/>
        </authorList>
    </citation>
    <scope>IDENTIFICATION</scope>
    <source>
        <strain evidence="9">HSOK</strain>
    </source>
</reference>
<dbReference type="PANTHER" id="PTHR16024">
    <property type="entry name" value="XK-RELATED PROTEIN"/>
    <property type="match status" value="1"/>
</dbReference>
<feature type="transmembrane region" description="Helical" evidence="7">
    <location>
        <begin position="370"/>
        <end position="392"/>
    </location>
</feature>
<reference evidence="9" key="3">
    <citation type="submission" date="2025-08" db="UniProtKB">
        <authorList>
            <consortium name="Ensembl"/>
        </authorList>
    </citation>
    <scope>IDENTIFICATION</scope>
    <source>
        <strain evidence="9">HSOK</strain>
    </source>
</reference>
<feature type="transmembrane region" description="Helical" evidence="7">
    <location>
        <begin position="89"/>
        <end position="110"/>
    </location>
</feature>
<dbReference type="AlphaFoldDB" id="A0A3P9HGC5"/>
<evidence type="ECO:0000256" key="5">
    <source>
        <dbReference type="ARBA" id="ARBA00022989"/>
    </source>
</evidence>